<evidence type="ECO:0000256" key="3">
    <source>
        <dbReference type="ARBA" id="ARBA00022454"/>
    </source>
</evidence>
<dbReference type="GO" id="GO:0051301">
    <property type="term" value="P:cell division"/>
    <property type="evidence" value="ECO:0007669"/>
    <property type="project" value="UniProtKB-UniRule"/>
</dbReference>
<dbReference type="GO" id="GO:0031262">
    <property type="term" value="C:Ndc80 complex"/>
    <property type="evidence" value="ECO:0007669"/>
    <property type="project" value="InterPro"/>
</dbReference>
<keyword evidence="6 10" id="KW-0175">Coiled coil</keyword>
<dbReference type="GO" id="GO:0007059">
    <property type="term" value="P:chromosome segregation"/>
    <property type="evidence" value="ECO:0007669"/>
    <property type="project" value="InterPro"/>
</dbReference>
<evidence type="ECO:0000256" key="1">
    <source>
        <dbReference type="ARBA" id="ARBA00004584"/>
    </source>
</evidence>
<dbReference type="InterPro" id="IPR013255">
    <property type="entry name" value="Spc25_C"/>
</dbReference>
<keyword evidence="3 9" id="KW-0158">Chromosome</keyword>
<evidence type="ECO:0000256" key="5">
    <source>
        <dbReference type="ARBA" id="ARBA00022776"/>
    </source>
</evidence>
<keyword evidence="13" id="KW-1185">Reference proteome</keyword>
<evidence type="ECO:0000256" key="7">
    <source>
        <dbReference type="ARBA" id="ARBA00023306"/>
    </source>
</evidence>
<dbReference type="Pfam" id="PF08234">
    <property type="entry name" value="Spindle_Spc25"/>
    <property type="match status" value="1"/>
</dbReference>
<comment type="caution">
    <text evidence="12">The sequence shown here is derived from an EMBL/GenBank/DDBJ whole genome shotgun (WGS) entry which is preliminary data.</text>
</comment>
<evidence type="ECO:0000256" key="6">
    <source>
        <dbReference type="ARBA" id="ARBA00023054"/>
    </source>
</evidence>
<evidence type="ECO:0000256" key="8">
    <source>
        <dbReference type="ARBA" id="ARBA00023328"/>
    </source>
</evidence>
<comment type="function">
    <text evidence="9">Acts as a component of the essential kinetochore-associated NDC80 complex, which is required for chromosome segregation and spindle checkpoint activity.</text>
</comment>
<sequence>MEDTLEEHLEGTRKTLSEWIEQEKRSLEETKQRSIEEIEKDRQRLVHLEAQKAQLAASASHREETLGEKVRIIQDSQGEVRILQAEMATTEPVVQSLRARKATHESKLTTFMQDANQATQAHADVVAELTRCIELYHKLGLVIDKKRDNNLAFVFTQIDRDVPSREFSFTLRVSPENDVFVVDDCMPDVPAKEALVEQLNASGNLSQFIRSMRQEFVKTVLTTQS</sequence>
<evidence type="ECO:0000256" key="4">
    <source>
        <dbReference type="ARBA" id="ARBA00022618"/>
    </source>
</evidence>
<dbReference type="EMBL" id="VJMJ01000045">
    <property type="protein sequence ID" value="KAF0740771.1"/>
    <property type="molecule type" value="Genomic_DNA"/>
</dbReference>
<keyword evidence="8 9" id="KW-0137">Centromere</keyword>
<name>A0A6G0XKU7_9STRA</name>
<accession>A0A6G0XKU7</accession>
<keyword evidence="4 9" id="KW-0132">Cell division</keyword>
<dbReference type="InterPro" id="IPR045143">
    <property type="entry name" value="Spc25"/>
</dbReference>
<dbReference type="AlphaFoldDB" id="A0A6G0XKU7"/>
<reference evidence="12 13" key="1">
    <citation type="submission" date="2019-07" db="EMBL/GenBank/DDBJ databases">
        <title>Genomics analysis of Aphanomyces spp. identifies a new class of oomycete effector associated with host adaptation.</title>
        <authorList>
            <person name="Gaulin E."/>
        </authorList>
    </citation>
    <scope>NUCLEOTIDE SEQUENCE [LARGE SCALE GENOMIC DNA]</scope>
    <source>
        <strain evidence="12 13">ATCC 201684</strain>
    </source>
</reference>
<evidence type="ECO:0000256" key="2">
    <source>
        <dbReference type="ARBA" id="ARBA00006379"/>
    </source>
</evidence>
<dbReference type="VEuPathDB" id="FungiDB:AeMF1_012862"/>
<dbReference type="PANTHER" id="PTHR14281">
    <property type="entry name" value="KINETOCHORE PROTEIN SPC25-RELATED"/>
    <property type="match status" value="1"/>
</dbReference>
<evidence type="ECO:0000256" key="9">
    <source>
        <dbReference type="RuleBase" id="RU367150"/>
    </source>
</evidence>
<feature type="domain" description="Chromosome segregation protein Spc25 C-terminal" evidence="11">
    <location>
        <begin position="146"/>
        <end position="217"/>
    </location>
</feature>
<evidence type="ECO:0000259" key="11">
    <source>
        <dbReference type="Pfam" id="PF08234"/>
    </source>
</evidence>
<comment type="similarity">
    <text evidence="2 9">Belongs to the SPC25 family.</text>
</comment>
<dbReference type="CDD" id="cd23784">
    <property type="entry name" value="RWD_Spc25"/>
    <property type="match status" value="1"/>
</dbReference>
<evidence type="ECO:0000313" key="12">
    <source>
        <dbReference type="EMBL" id="KAF0740771.1"/>
    </source>
</evidence>
<keyword evidence="9" id="KW-0995">Kinetochore</keyword>
<dbReference type="Proteomes" id="UP000481153">
    <property type="component" value="Unassembled WGS sequence"/>
</dbReference>
<organism evidence="12 13">
    <name type="scientific">Aphanomyces euteiches</name>
    <dbReference type="NCBI Taxonomy" id="100861"/>
    <lineage>
        <taxon>Eukaryota</taxon>
        <taxon>Sar</taxon>
        <taxon>Stramenopiles</taxon>
        <taxon>Oomycota</taxon>
        <taxon>Saprolegniomycetes</taxon>
        <taxon>Saprolegniales</taxon>
        <taxon>Verrucalvaceae</taxon>
        <taxon>Aphanomyces</taxon>
    </lineage>
</organism>
<dbReference type="PANTHER" id="PTHR14281:SF0">
    <property type="entry name" value="KINETOCHORE PROTEIN SPC25"/>
    <property type="match status" value="1"/>
</dbReference>
<comment type="subcellular location">
    <subcellularLocation>
        <location evidence="1">Chromosome</location>
        <location evidence="1">Centromere</location>
    </subcellularLocation>
    <subcellularLocation>
        <location evidence="9">Nucleus</location>
    </subcellularLocation>
    <subcellularLocation>
        <location evidence="9">Chromosome</location>
        <location evidence="9">Centromere</location>
        <location evidence="9">Kinetochore</location>
    </subcellularLocation>
</comment>
<dbReference type="GO" id="GO:0005634">
    <property type="term" value="C:nucleus"/>
    <property type="evidence" value="ECO:0007669"/>
    <property type="project" value="UniProtKB-SubCell"/>
</dbReference>
<feature type="coiled-coil region" evidence="10">
    <location>
        <begin position="24"/>
        <end position="58"/>
    </location>
</feature>
<keyword evidence="5 9" id="KW-0498">Mitosis</keyword>
<evidence type="ECO:0000313" key="13">
    <source>
        <dbReference type="Proteomes" id="UP000481153"/>
    </source>
</evidence>
<keyword evidence="7 9" id="KW-0131">Cell cycle</keyword>
<gene>
    <name evidence="12" type="ORF">Ae201684_003901</name>
</gene>
<evidence type="ECO:0000256" key="10">
    <source>
        <dbReference type="SAM" id="Coils"/>
    </source>
</evidence>
<protein>
    <recommendedName>
        <fullName evidence="9">Kinetochore protein SPC25</fullName>
    </recommendedName>
</protein>
<keyword evidence="9" id="KW-0539">Nucleus</keyword>
<proteinExistence type="inferred from homology"/>
<dbReference type="Gene3D" id="3.30.457.50">
    <property type="entry name" value="Chromosome segregation protein Spc25"/>
    <property type="match status" value="1"/>
</dbReference>
<comment type="subunit">
    <text evidence="9">Component of the NDC80 complex.</text>
</comment>